<dbReference type="EMBL" id="CP002691">
    <property type="protein sequence ID" value="AEE53915.1"/>
    <property type="molecule type" value="Genomic_DNA"/>
</dbReference>
<dbReference type="NCBIfam" id="TIGR02646">
    <property type="entry name" value="retron system putative HNH endonuclease"/>
    <property type="match status" value="1"/>
</dbReference>
<dbReference type="Gene3D" id="1.10.30.50">
    <property type="match status" value="1"/>
</dbReference>
<name>F4L2J7_HALH1</name>
<evidence type="ECO:0008006" key="3">
    <source>
        <dbReference type="Google" id="ProtNLM"/>
    </source>
</evidence>
<evidence type="ECO:0000313" key="1">
    <source>
        <dbReference type="EMBL" id="AEE53915.1"/>
    </source>
</evidence>
<accession>F4L2J7</accession>
<dbReference type="RefSeq" id="WP_013768437.1">
    <property type="nucleotide sequence ID" value="NC_015510.1"/>
</dbReference>
<dbReference type="eggNOG" id="COG1403">
    <property type="taxonomic scope" value="Bacteria"/>
</dbReference>
<dbReference type="KEGG" id="hhy:Halhy_6093"/>
<dbReference type="AlphaFoldDB" id="F4L2J7"/>
<dbReference type="Proteomes" id="UP000008461">
    <property type="component" value="Chromosome"/>
</dbReference>
<reference key="2">
    <citation type="submission" date="2011-04" db="EMBL/GenBank/DDBJ databases">
        <title>Complete sequence of chromosome of Haliscomenobacter hydrossis DSM 1100.</title>
        <authorList>
            <consortium name="US DOE Joint Genome Institute (JGI-PGF)"/>
            <person name="Lucas S."/>
            <person name="Han J."/>
            <person name="Lapidus A."/>
            <person name="Bruce D."/>
            <person name="Goodwin L."/>
            <person name="Pitluck S."/>
            <person name="Peters L."/>
            <person name="Kyrpides N."/>
            <person name="Mavromatis K."/>
            <person name="Ivanova N."/>
            <person name="Ovchinnikova G."/>
            <person name="Pagani I."/>
            <person name="Daligault H."/>
            <person name="Detter J.C."/>
            <person name="Han C."/>
            <person name="Land M."/>
            <person name="Hauser L."/>
            <person name="Markowitz V."/>
            <person name="Cheng J.-F."/>
            <person name="Hugenholtz P."/>
            <person name="Woyke T."/>
            <person name="Wu D."/>
            <person name="Verbarg S."/>
            <person name="Frueling A."/>
            <person name="Brambilla E."/>
            <person name="Klenk H.-P."/>
            <person name="Eisen J.A."/>
        </authorList>
    </citation>
    <scope>NUCLEOTIDE SEQUENCE</scope>
    <source>
        <strain>DSM 1100</strain>
    </source>
</reference>
<gene>
    <name evidence="1" type="ordered locus">Halhy_6093</name>
</gene>
<dbReference type="HOGENOM" id="CLU_092819_2_0_10"/>
<dbReference type="InterPro" id="IPR013467">
    <property type="entry name" value="HNH78-like"/>
</dbReference>
<dbReference type="STRING" id="760192.Halhy_6093"/>
<reference evidence="1 2" key="1">
    <citation type="journal article" date="2011" name="Stand. Genomic Sci.">
        <title>Complete genome sequence of Haliscomenobacter hydrossis type strain (O).</title>
        <authorList>
            <consortium name="US DOE Joint Genome Institute (JGI-PGF)"/>
            <person name="Daligault H."/>
            <person name="Lapidus A."/>
            <person name="Zeytun A."/>
            <person name="Nolan M."/>
            <person name="Lucas S."/>
            <person name="Del Rio T.G."/>
            <person name="Tice H."/>
            <person name="Cheng J.F."/>
            <person name="Tapia R."/>
            <person name="Han C."/>
            <person name="Goodwin L."/>
            <person name="Pitluck S."/>
            <person name="Liolios K."/>
            <person name="Pagani I."/>
            <person name="Ivanova N."/>
            <person name="Huntemann M."/>
            <person name="Mavromatis K."/>
            <person name="Mikhailova N."/>
            <person name="Pati A."/>
            <person name="Chen A."/>
            <person name="Palaniappan K."/>
            <person name="Land M."/>
            <person name="Hauser L."/>
            <person name="Brambilla E.M."/>
            <person name="Rohde M."/>
            <person name="Verbarg S."/>
            <person name="Goker M."/>
            <person name="Bristow J."/>
            <person name="Eisen J.A."/>
            <person name="Markowitz V."/>
            <person name="Hugenholtz P."/>
            <person name="Kyrpides N.C."/>
            <person name="Klenk H.P."/>
            <person name="Woyke T."/>
        </authorList>
    </citation>
    <scope>NUCLEOTIDE SEQUENCE [LARGE SCALE GENOMIC DNA]</scope>
    <source>
        <strain evidence="2">ATCC 27775 / DSM 1100 / LMG 10767 / O</strain>
    </source>
</reference>
<protein>
    <recommendedName>
        <fullName evidence="3">TIGR02646 family protein</fullName>
    </recommendedName>
</protein>
<proteinExistence type="predicted"/>
<organism evidence="1 2">
    <name type="scientific">Haliscomenobacter hydrossis (strain ATCC 27775 / DSM 1100 / LMG 10767 / O)</name>
    <dbReference type="NCBI Taxonomy" id="760192"/>
    <lineage>
        <taxon>Bacteria</taxon>
        <taxon>Pseudomonadati</taxon>
        <taxon>Bacteroidota</taxon>
        <taxon>Saprospiria</taxon>
        <taxon>Saprospirales</taxon>
        <taxon>Haliscomenobacteraceae</taxon>
        <taxon>Haliscomenobacter</taxon>
    </lineage>
</organism>
<keyword evidence="2" id="KW-1185">Reference proteome</keyword>
<dbReference type="OrthoDB" id="1340280at2"/>
<sequence>MKYIQKNPTAPVYLTQWIQQNQKKLTGKGGDEQWKFFKGVVKKRLQKQLLKEQGHICAYCNQRIHVSHPEDDQQMRIDHLEPKSHPQSLDKVFAYSNLVGSCFGNEREPQPKSLHCDPRKANLLLHRDLFPTDPLCEDQIEVVLRPDGAQLFGKRGDVDDSVQNVLNLNHPKLQELRKNALEAYNSLENNITPSEALALIEAYRDKDEDENFRPFSGIIITYLIQEYIA</sequence>
<evidence type="ECO:0000313" key="2">
    <source>
        <dbReference type="Proteomes" id="UP000008461"/>
    </source>
</evidence>